<dbReference type="AlphaFoldDB" id="A0A8B8Q6G0"/>
<keyword evidence="4" id="KW-0702">S-nitrosylation</keyword>
<keyword evidence="10" id="KW-1185">Reference proteome</keyword>
<evidence type="ECO:0000256" key="1">
    <source>
        <dbReference type="ARBA" id="ARBA00002904"/>
    </source>
</evidence>
<keyword evidence="6 9" id="KW-0456">Lyase</keyword>
<evidence type="ECO:0000256" key="3">
    <source>
        <dbReference type="ARBA" id="ARBA00012925"/>
    </source>
</evidence>
<dbReference type="GO" id="GO:0008270">
    <property type="term" value="F:zinc ion binding"/>
    <property type="evidence" value="ECO:0007669"/>
    <property type="project" value="UniProtKB-UniRule"/>
</dbReference>
<dbReference type="Pfam" id="PF00484">
    <property type="entry name" value="Pro_CA"/>
    <property type="match status" value="1"/>
</dbReference>
<keyword evidence="8" id="KW-0479">Metal-binding</keyword>
<evidence type="ECO:0000256" key="4">
    <source>
        <dbReference type="ARBA" id="ARBA00022799"/>
    </source>
</evidence>
<comment type="similarity">
    <text evidence="2 9">Belongs to the beta-class carbonic anhydrase family.</text>
</comment>
<dbReference type="RefSeq" id="XP_030542679.1">
    <property type="nucleotide sequence ID" value="XM_030686819.2"/>
</dbReference>
<organism evidence="10 11">
    <name type="scientific">Rhodamnia argentea</name>
    <dbReference type="NCBI Taxonomy" id="178133"/>
    <lineage>
        <taxon>Eukaryota</taxon>
        <taxon>Viridiplantae</taxon>
        <taxon>Streptophyta</taxon>
        <taxon>Embryophyta</taxon>
        <taxon>Tracheophyta</taxon>
        <taxon>Spermatophyta</taxon>
        <taxon>Magnoliopsida</taxon>
        <taxon>eudicotyledons</taxon>
        <taxon>Gunneridae</taxon>
        <taxon>Pentapetalae</taxon>
        <taxon>rosids</taxon>
        <taxon>malvids</taxon>
        <taxon>Myrtales</taxon>
        <taxon>Myrtaceae</taxon>
        <taxon>Myrtoideae</taxon>
        <taxon>Myrteae</taxon>
        <taxon>Australasian group</taxon>
        <taxon>Rhodamnia</taxon>
    </lineage>
</organism>
<gene>
    <name evidence="11" type="primary">LOC115749837</name>
</gene>
<evidence type="ECO:0000256" key="5">
    <source>
        <dbReference type="ARBA" id="ARBA00022833"/>
    </source>
</evidence>
<dbReference type="InterPro" id="IPR001765">
    <property type="entry name" value="Carbonic_anhydrase"/>
</dbReference>
<dbReference type="PANTHER" id="PTHR11002:SF19">
    <property type="entry name" value="BETA CARBONIC ANHYDRASE 6, MITOCHONDRIAL"/>
    <property type="match status" value="1"/>
</dbReference>
<dbReference type="SUPFAM" id="SSF53056">
    <property type="entry name" value="beta-carbonic anhydrase, cab"/>
    <property type="match status" value="1"/>
</dbReference>
<protein>
    <recommendedName>
        <fullName evidence="3 9">Carbonic anhydrase</fullName>
        <ecNumber evidence="3 9">4.2.1.1</ecNumber>
    </recommendedName>
    <alternativeName>
        <fullName evidence="9">Carbonate dehydratase</fullName>
    </alternativeName>
</protein>
<dbReference type="FunFam" id="3.40.1050.10:FF:000003">
    <property type="entry name" value="Carbonic anhydrase"/>
    <property type="match status" value="1"/>
</dbReference>
<evidence type="ECO:0000256" key="7">
    <source>
        <dbReference type="ARBA" id="ARBA00048348"/>
    </source>
</evidence>
<proteinExistence type="inferred from homology"/>
<feature type="binding site" evidence="8">
    <location>
        <position position="132"/>
    </location>
    <ligand>
        <name>Zn(2+)</name>
        <dbReference type="ChEBI" id="CHEBI:29105"/>
    </ligand>
</feature>
<comment type="cofactor">
    <cofactor evidence="8">
        <name>Zn(2+)</name>
        <dbReference type="ChEBI" id="CHEBI:29105"/>
    </cofactor>
    <text evidence="8">Binds 1 zinc ion per subunit.</text>
</comment>
<dbReference type="PANTHER" id="PTHR11002">
    <property type="entry name" value="CARBONIC ANHYDRASE"/>
    <property type="match status" value="1"/>
</dbReference>
<dbReference type="GeneID" id="115749837"/>
<dbReference type="OrthoDB" id="10248475at2759"/>
<feature type="binding site" evidence="8">
    <location>
        <position position="192"/>
    </location>
    <ligand>
        <name>Zn(2+)</name>
        <dbReference type="ChEBI" id="CHEBI:29105"/>
    </ligand>
</feature>
<dbReference type="InterPro" id="IPR036874">
    <property type="entry name" value="Carbonic_anhydrase_sf"/>
</dbReference>
<evidence type="ECO:0000313" key="10">
    <source>
        <dbReference type="Proteomes" id="UP000827889"/>
    </source>
</evidence>
<accession>A0A8B8Q6G0</accession>
<evidence type="ECO:0000256" key="9">
    <source>
        <dbReference type="RuleBase" id="RU003956"/>
    </source>
</evidence>
<comment type="catalytic activity">
    <reaction evidence="7 9">
        <text>hydrogencarbonate + H(+) = CO2 + H2O</text>
        <dbReference type="Rhea" id="RHEA:10748"/>
        <dbReference type="ChEBI" id="CHEBI:15377"/>
        <dbReference type="ChEBI" id="CHEBI:15378"/>
        <dbReference type="ChEBI" id="CHEBI:16526"/>
        <dbReference type="ChEBI" id="CHEBI:17544"/>
        <dbReference type="EC" id="4.2.1.1"/>
    </reaction>
</comment>
<dbReference type="EC" id="4.2.1.1" evidence="3 9"/>
<dbReference type="InterPro" id="IPR045066">
    <property type="entry name" value="Beta_CA_cladeB"/>
</dbReference>
<dbReference type="Proteomes" id="UP000827889">
    <property type="component" value="Chromosome 2"/>
</dbReference>
<evidence type="ECO:0000313" key="11">
    <source>
        <dbReference type="RefSeq" id="XP_030542679.1"/>
    </source>
</evidence>
<evidence type="ECO:0000256" key="6">
    <source>
        <dbReference type="ARBA" id="ARBA00023239"/>
    </source>
</evidence>
<name>A0A8B8Q6G0_9MYRT</name>
<dbReference type="KEGG" id="rarg:115749837"/>
<dbReference type="CDD" id="cd00884">
    <property type="entry name" value="beta_CA_cladeB"/>
    <property type="match status" value="1"/>
</dbReference>
<dbReference type="Gene3D" id="3.40.1050.10">
    <property type="entry name" value="Carbonic anhydrase"/>
    <property type="match status" value="1"/>
</dbReference>
<reference evidence="10" key="1">
    <citation type="submission" date="2025-05" db="UniProtKB">
        <authorList>
            <consortium name="RefSeq"/>
        </authorList>
    </citation>
    <scope>NUCLEOTIDE SEQUENCE [LARGE SCALE GENOMIC DNA]</scope>
</reference>
<evidence type="ECO:0000256" key="8">
    <source>
        <dbReference type="PIRSR" id="PIRSR601765-1"/>
    </source>
</evidence>
<reference evidence="11" key="2">
    <citation type="submission" date="2025-08" db="UniProtKB">
        <authorList>
            <consortium name="RefSeq"/>
        </authorList>
    </citation>
    <scope>IDENTIFICATION</scope>
    <source>
        <tissue evidence="11">Leaf</tissue>
    </source>
</reference>
<dbReference type="GO" id="GO:0004089">
    <property type="term" value="F:carbonate dehydratase activity"/>
    <property type="evidence" value="ECO:0007669"/>
    <property type="project" value="UniProtKB-UniRule"/>
</dbReference>
<feature type="binding site" evidence="8">
    <location>
        <position position="189"/>
    </location>
    <ligand>
        <name>Zn(2+)</name>
        <dbReference type="ChEBI" id="CHEBI:29105"/>
    </ligand>
</feature>
<evidence type="ECO:0000256" key="2">
    <source>
        <dbReference type="ARBA" id="ARBA00006217"/>
    </source>
</evidence>
<keyword evidence="5 8" id="KW-0862">Zinc</keyword>
<comment type="function">
    <text evidence="1 9">Reversible hydration of carbon dioxide.</text>
</comment>
<sequence length="308" mass="34795">MMAWCTRYRVRWVNLNNNRCCFTSLTPKWIDVSEVMSESFADYQITALAPSKERKEVPLPEEMGSPRITHQYTRFTGKDVAKAKADGGSDMFDEIRQRFLEFKNNKFLKEAAHFQNLARAQSPKLMVIACVDSRVCPTNVLGLQPGEAFMVRNVANLVPAIEFGPSETGAALEFAVKTLEVENILVIGHSQCAGIEALMGMQDSNPRNYVERWVINGKAAKQRIEATAPHLNFDQQCTHCEKESVTQSLNNLLTYPWINERVKEGLLSLGGGYYDFVDCTFEKWSLDIEGSGAVGGKRYSTKDHRFWC</sequence>
<dbReference type="SMART" id="SM00947">
    <property type="entry name" value="Pro_CA"/>
    <property type="match status" value="1"/>
</dbReference>
<feature type="binding site" evidence="8">
    <location>
        <position position="130"/>
    </location>
    <ligand>
        <name>Zn(2+)</name>
        <dbReference type="ChEBI" id="CHEBI:29105"/>
    </ligand>
</feature>